<accession>A0A914CA57</accession>
<proteinExistence type="predicted"/>
<protein>
    <submittedName>
        <fullName evidence="2">Uncharacterized protein</fullName>
    </submittedName>
</protein>
<evidence type="ECO:0000313" key="1">
    <source>
        <dbReference type="Proteomes" id="UP000887540"/>
    </source>
</evidence>
<keyword evidence="1" id="KW-1185">Reference proteome</keyword>
<dbReference type="AlphaFoldDB" id="A0A914CA57"/>
<evidence type="ECO:0000313" key="2">
    <source>
        <dbReference type="WBParaSite" id="ACRNAN_Path_703.g2642.t1"/>
    </source>
</evidence>
<reference evidence="2" key="1">
    <citation type="submission" date="2022-11" db="UniProtKB">
        <authorList>
            <consortium name="WormBaseParasite"/>
        </authorList>
    </citation>
    <scope>IDENTIFICATION</scope>
</reference>
<organism evidence="1 2">
    <name type="scientific">Acrobeloides nanus</name>
    <dbReference type="NCBI Taxonomy" id="290746"/>
    <lineage>
        <taxon>Eukaryota</taxon>
        <taxon>Metazoa</taxon>
        <taxon>Ecdysozoa</taxon>
        <taxon>Nematoda</taxon>
        <taxon>Chromadorea</taxon>
        <taxon>Rhabditida</taxon>
        <taxon>Tylenchina</taxon>
        <taxon>Cephalobomorpha</taxon>
        <taxon>Cephaloboidea</taxon>
        <taxon>Cephalobidae</taxon>
        <taxon>Acrobeloides</taxon>
    </lineage>
</organism>
<dbReference type="Proteomes" id="UP000887540">
    <property type="component" value="Unplaced"/>
</dbReference>
<sequence length="122" mass="13020">MLSPLGLCDGSELAVDFSLVWRLFLSATSRHTSPKVPKKLSSLGLCDGSKLALRHDTIKENFASLRAKRYGGYGGMMGGYGMGYPMMGRYGMGYPMMGGYGMGYPYGGGGLMGLVGNVLWGK</sequence>
<dbReference type="WBParaSite" id="ACRNAN_Path_703.g2642.t1">
    <property type="protein sequence ID" value="ACRNAN_Path_703.g2642.t1"/>
    <property type="gene ID" value="ACRNAN_Path_703.g2642"/>
</dbReference>
<name>A0A914CA57_9BILA</name>